<keyword evidence="2" id="KW-0819">tRNA processing</keyword>
<name>A0A0L0HNZ7_SPIPD</name>
<dbReference type="Pfam" id="PF09631">
    <property type="entry name" value="Sen15"/>
    <property type="match status" value="1"/>
</dbReference>
<dbReference type="RefSeq" id="XP_016610583.1">
    <property type="nucleotide sequence ID" value="XM_016751286.1"/>
</dbReference>
<proteinExistence type="inferred from homology"/>
<evidence type="ECO:0000256" key="2">
    <source>
        <dbReference type="ARBA" id="ARBA00022694"/>
    </source>
</evidence>
<evidence type="ECO:0000259" key="3">
    <source>
        <dbReference type="Pfam" id="PF09631"/>
    </source>
</evidence>
<accession>A0A0L0HNZ7</accession>
<sequence>MERHPLYEQFARECPDAPQKVRWLSFQVYLDLVLAKEWANVHARFVKSLEKIVLLARRELEEEAEIMVPMTEAESWSVSSVSILFSQLSEISLESSSDLESLVLAIMSTDSTVVYYRIYNGLVPPEEEKER</sequence>
<dbReference type="InParanoid" id="A0A0L0HNZ7"/>
<organism evidence="4 5">
    <name type="scientific">Spizellomyces punctatus (strain DAOM BR117)</name>
    <dbReference type="NCBI Taxonomy" id="645134"/>
    <lineage>
        <taxon>Eukaryota</taxon>
        <taxon>Fungi</taxon>
        <taxon>Fungi incertae sedis</taxon>
        <taxon>Chytridiomycota</taxon>
        <taxon>Chytridiomycota incertae sedis</taxon>
        <taxon>Chytridiomycetes</taxon>
        <taxon>Spizellomycetales</taxon>
        <taxon>Spizellomycetaceae</taxon>
        <taxon>Spizellomyces</taxon>
    </lineage>
</organism>
<protein>
    <recommendedName>
        <fullName evidence="3">tRNA-splicing endonuclease subunit Sen15 domain-containing protein</fullName>
    </recommendedName>
</protein>
<dbReference type="GO" id="GO:0006388">
    <property type="term" value="P:tRNA splicing, via endonucleolytic cleavage and ligation"/>
    <property type="evidence" value="ECO:0007669"/>
    <property type="project" value="InterPro"/>
</dbReference>
<dbReference type="InterPro" id="IPR018593">
    <property type="entry name" value="tRNA-endonuc_su_Sen15"/>
</dbReference>
<dbReference type="Gene3D" id="3.40.1350.10">
    <property type="match status" value="1"/>
</dbReference>
<dbReference type="SUPFAM" id="SSF53032">
    <property type="entry name" value="tRNA-intron endonuclease catalytic domain-like"/>
    <property type="match status" value="1"/>
</dbReference>
<dbReference type="GO" id="GO:0003676">
    <property type="term" value="F:nucleic acid binding"/>
    <property type="evidence" value="ECO:0007669"/>
    <property type="project" value="InterPro"/>
</dbReference>
<dbReference type="VEuPathDB" id="FungiDB:SPPG_03002"/>
<gene>
    <name evidence="4" type="ORF">SPPG_03002</name>
</gene>
<evidence type="ECO:0000313" key="4">
    <source>
        <dbReference type="EMBL" id="KND02544.1"/>
    </source>
</evidence>
<dbReference type="AlphaFoldDB" id="A0A0L0HNZ7"/>
<dbReference type="OrthoDB" id="10002170at2759"/>
<dbReference type="GeneID" id="27686550"/>
<reference evidence="4 5" key="1">
    <citation type="submission" date="2009-08" db="EMBL/GenBank/DDBJ databases">
        <title>The Genome Sequence of Spizellomyces punctatus strain DAOM BR117.</title>
        <authorList>
            <consortium name="The Broad Institute Genome Sequencing Platform"/>
            <person name="Russ C."/>
            <person name="Cuomo C."/>
            <person name="Shea T."/>
            <person name="Young S.K."/>
            <person name="Zeng Q."/>
            <person name="Koehrsen M."/>
            <person name="Haas B."/>
            <person name="Borodovsky M."/>
            <person name="Guigo R."/>
            <person name="Alvarado L."/>
            <person name="Berlin A."/>
            <person name="Bochicchio J."/>
            <person name="Borenstein D."/>
            <person name="Chapman S."/>
            <person name="Chen Z."/>
            <person name="Engels R."/>
            <person name="Freedman E."/>
            <person name="Gellesch M."/>
            <person name="Goldberg J."/>
            <person name="Griggs A."/>
            <person name="Gujja S."/>
            <person name="Heiman D."/>
            <person name="Hepburn T."/>
            <person name="Howarth C."/>
            <person name="Jen D."/>
            <person name="Larson L."/>
            <person name="Lewis B."/>
            <person name="Mehta T."/>
            <person name="Park D."/>
            <person name="Pearson M."/>
            <person name="Roberts A."/>
            <person name="Saif S."/>
            <person name="Shenoy N."/>
            <person name="Sisk P."/>
            <person name="Stolte C."/>
            <person name="Sykes S."/>
            <person name="Thomson T."/>
            <person name="Walk T."/>
            <person name="White J."/>
            <person name="Yandava C."/>
            <person name="Burger G."/>
            <person name="Gray M.W."/>
            <person name="Holland P.W.H."/>
            <person name="King N."/>
            <person name="Lang F.B.F."/>
            <person name="Roger A.J."/>
            <person name="Ruiz-Trillo I."/>
            <person name="Lander E."/>
            <person name="Nusbaum C."/>
        </authorList>
    </citation>
    <scope>NUCLEOTIDE SEQUENCE [LARGE SCALE GENOMIC DNA]</scope>
    <source>
        <strain evidence="4 5">DAOM BR117</strain>
    </source>
</reference>
<dbReference type="PANTHER" id="PTHR28582">
    <property type="entry name" value="TRNA-SPLICING ENDONUCLEASE SUBUNIT SEN15"/>
    <property type="match status" value="1"/>
</dbReference>
<dbReference type="InterPro" id="IPR036167">
    <property type="entry name" value="tRNA_intron_Endo_cat-like_sf"/>
</dbReference>
<dbReference type="Proteomes" id="UP000053201">
    <property type="component" value="Unassembled WGS sequence"/>
</dbReference>
<dbReference type="PANTHER" id="PTHR28582:SF1">
    <property type="entry name" value="TRNA-SPLICING ENDONUCLEASE SUBUNIT SEN15"/>
    <property type="match status" value="1"/>
</dbReference>
<comment type="similarity">
    <text evidence="1">Belongs to the SEN15 family.</text>
</comment>
<dbReference type="EMBL" id="KQ257453">
    <property type="protein sequence ID" value="KND02544.1"/>
    <property type="molecule type" value="Genomic_DNA"/>
</dbReference>
<feature type="domain" description="tRNA-splicing endonuclease subunit Sen15" evidence="3">
    <location>
        <begin position="27"/>
        <end position="127"/>
    </location>
</feature>
<dbReference type="InterPro" id="IPR011856">
    <property type="entry name" value="tRNA_endonuc-like_dom_sf"/>
</dbReference>
<dbReference type="GO" id="GO:0005634">
    <property type="term" value="C:nucleus"/>
    <property type="evidence" value="ECO:0007669"/>
    <property type="project" value="UniProtKB-ARBA"/>
</dbReference>
<keyword evidence="5" id="KW-1185">Reference proteome</keyword>
<evidence type="ECO:0000256" key="1">
    <source>
        <dbReference type="ARBA" id="ARBA00006091"/>
    </source>
</evidence>
<evidence type="ECO:0000313" key="5">
    <source>
        <dbReference type="Proteomes" id="UP000053201"/>
    </source>
</evidence>
<dbReference type="OMA" id="PVYVVPC"/>
<dbReference type="FunCoup" id="A0A0L0HNZ7">
    <property type="interactions" value="2"/>
</dbReference>
<dbReference type="STRING" id="645134.A0A0L0HNZ7"/>